<name>A0AAD8J056_9APIA</name>
<dbReference type="Proteomes" id="UP001237642">
    <property type="component" value="Unassembled WGS sequence"/>
</dbReference>
<proteinExistence type="predicted"/>
<dbReference type="EMBL" id="JAUIZM010000003">
    <property type="protein sequence ID" value="KAK1395255.1"/>
    <property type="molecule type" value="Genomic_DNA"/>
</dbReference>
<reference evidence="3" key="2">
    <citation type="submission" date="2023-05" db="EMBL/GenBank/DDBJ databases">
        <authorList>
            <person name="Schelkunov M.I."/>
        </authorList>
    </citation>
    <scope>NUCLEOTIDE SEQUENCE</scope>
    <source>
        <strain evidence="3">Hsosn_3</strain>
        <tissue evidence="3">Leaf</tissue>
    </source>
</reference>
<dbReference type="Gene3D" id="3.30.200.20">
    <property type="entry name" value="Phosphorylase Kinase, domain 1"/>
    <property type="match status" value="1"/>
</dbReference>
<dbReference type="AlphaFoldDB" id="A0AAD8J056"/>
<accession>A0AAD8J056</accession>
<dbReference type="PROSITE" id="PS00107">
    <property type="entry name" value="PROTEIN_KINASE_ATP"/>
    <property type="match status" value="1"/>
</dbReference>
<keyword evidence="2" id="KW-0547">Nucleotide-binding</keyword>
<comment type="caution">
    <text evidence="3">The sequence shown here is derived from an EMBL/GenBank/DDBJ whole genome shotgun (WGS) entry which is preliminary data.</text>
</comment>
<evidence type="ECO:0000256" key="1">
    <source>
        <dbReference type="ARBA" id="ARBA00004479"/>
    </source>
</evidence>
<gene>
    <name evidence="3" type="ORF">POM88_014311</name>
</gene>
<sequence>MCFALLRVLDLQTGVISLQQIKSATDNFASANKIGEGGFGSVYKGILGDGTTIAVKQLSAKSRQGSHEFCNNLDRALFGRGELHLDLDWPTRLRICTDFGLVKLYEEENTHITTRVAGTICVMFWGCCKKNTKFSPDENYVCLLDWAHNTQENEKLMELVDPRFLLKDYEIEHEAQGADKAVKPEVKAVAEDKTLPIIRFVYTGKGTTAVPFRGASIWLF</sequence>
<dbReference type="GO" id="GO:0016020">
    <property type="term" value="C:membrane"/>
    <property type="evidence" value="ECO:0007669"/>
    <property type="project" value="UniProtKB-SubCell"/>
</dbReference>
<evidence type="ECO:0008006" key="5">
    <source>
        <dbReference type="Google" id="ProtNLM"/>
    </source>
</evidence>
<comment type="subcellular location">
    <subcellularLocation>
        <location evidence="1">Membrane</location>
        <topology evidence="1">Single-pass type I membrane protein</topology>
    </subcellularLocation>
</comment>
<keyword evidence="2" id="KW-0067">ATP-binding</keyword>
<dbReference type="InterPro" id="IPR017441">
    <property type="entry name" value="Protein_kinase_ATP_BS"/>
</dbReference>
<dbReference type="GO" id="GO:0005524">
    <property type="term" value="F:ATP binding"/>
    <property type="evidence" value="ECO:0007669"/>
    <property type="project" value="UniProtKB-UniRule"/>
</dbReference>
<dbReference type="SUPFAM" id="SSF56112">
    <property type="entry name" value="Protein kinase-like (PK-like)"/>
    <property type="match status" value="1"/>
</dbReference>
<organism evidence="3 4">
    <name type="scientific">Heracleum sosnowskyi</name>
    <dbReference type="NCBI Taxonomy" id="360622"/>
    <lineage>
        <taxon>Eukaryota</taxon>
        <taxon>Viridiplantae</taxon>
        <taxon>Streptophyta</taxon>
        <taxon>Embryophyta</taxon>
        <taxon>Tracheophyta</taxon>
        <taxon>Spermatophyta</taxon>
        <taxon>Magnoliopsida</taxon>
        <taxon>eudicotyledons</taxon>
        <taxon>Gunneridae</taxon>
        <taxon>Pentapetalae</taxon>
        <taxon>asterids</taxon>
        <taxon>campanulids</taxon>
        <taxon>Apiales</taxon>
        <taxon>Apiaceae</taxon>
        <taxon>Apioideae</taxon>
        <taxon>apioid superclade</taxon>
        <taxon>Tordylieae</taxon>
        <taxon>Tordyliinae</taxon>
        <taxon>Heracleum</taxon>
    </lineage>
</organism>
<dbReference type="InterPro" id="IPR051824">
    <property type="entry name" value="LRR_Rcpt-Like_S/T_Kinase"/>
</dbReference>
<dbReference type="PANTHER" id="PTHR48006:SF60">
    <property type="entry name" value="PROTEIN KINASE DOMAIN-CONTAINING PROTEIN"/>
    <property type="match status" value="1"/>
</dbReference>
<dbReference type="PANTHER" id="PTHR48006">
    <property type="entry name" value="LEUCINE-RICH REPEAT-CONTAINING PROTEIN DDB_G0281931-RELATED"/>
    <property type="match status" value="1"/>
</dbReference>
<evidence type="ECO:0000313" key="3">
    <source>
        <dbReference type="EMBL" id="KAK1395255.1"/>
    </source>
</evidence>
<evidence type="ECO:0000256" key="2">
    <source>
        <dbReference type="PROSITE-ProRule" id="PRU10141"/>
    </source>
</evidence>
<protein>
    <recommendedName>
        <fullName evidence="5">Protein kinase domain-containing protein</fullName>
    </recommendedName>
</protein>
<dbReference type="InterPro" id="IPR011009">
    <property type="entry name" value="Kinase-like_dom_sf"/>
</dbReference>
<feature type="binding site" evidence="2">
    <location>
        <position position="56"/>
    </location>
    <ligand>
        <name>ATP</name>
        <dbReference type="ChEBI" id="CHEBI:30616"/>
    </ligand>
</feature>
<keyword evidence="4" id="KW-1185">Reference proteome</keyword>
<evidence type="ECO:0000313" key="4">
    <source>
        <dbReference type="Proteomes" id="UP001237642"/>
    </source>
</evidence>
<reference evidence="3" key="1">
    <citation type="submission" date="2023-02" db="EMBL/GenBank/DDBJ databases">
        <title>Genome of toxic invasive species Heracleum sosnowskyi carries increased number of genes despite the absence of recent whole-genome duplications.</title>
        <authorList>
            <person name="Schelkunov M."/>
            <person name="Shtratnikova V."/>
            <person name="Makarenko M."/>
            <person name="Klepikova A."/>
            <person name="Omelchenko D."/>
            <person name="Novikova G."/>
            <person name="Obukhova E."/>
            <person name="Bogdanov V."/>
            <person name="Penin A."/>
            <person name="Logacheva M."/>
        </authorList>
    </citation>
    <scope>NUCLEOTIDE SEQUENCE</scope>
    <source>
        <strain evidence="3">Hsosn_3</strain>
        <tissue evidence="3">Leaf</tissue>
    </source>
</reference>